<dbReference type="InterPro" id="IPR001810">
    <property type="entry name" value="F-box_dom"/>
</dbReference>
<dbReference type="InterPro" id="IPR015915">
    <property type="entry name" value="Kelch-typ_b-propeller"/>
</dbReference>
<dbReference type="PANTHER" id="PTHR47712">
    <property type="entry name" value="OS09G0555300 PROTEIN"/>
    <property type="match status" value="1"/>
</dbReference>
<protein>
    <recommendedName>
        <fullName evidence="2">F-box domain-containing protein</fullName>
    </recommendedName>
</protein>
<comment type="caution">
    <text evidence="3">The sequence shown here is derived from an EMBL/GenBank/DDBJ whole genome shotgun (WGS) entry which is preliminary data.</text>
</comment>
<dbReference type="Pfam" id="PF00646">
    <property type="entry name" value="F-box"/>
    <property type="match status" value="1"/>
</dbReference>
<proteinExistence type="predicted"/>
<dbReference type="SMART" id="SM00612">
    <property type="entry name" value="Kelch"/>
    <property type="match status" value="2"/>
</dbReference>
<dbReference type="CDD" id="cd22157">
    <property type="entry name" value="F-box_AtFBW1-like"/>
    <property type="match status" value="1"/>
</dbReference>
<evidence type="ECO:0000313" key="3">
    <source>
        <dbReference type="EMBL" id="KAF8759306.1"/>
    </source>
</evidence>
<dbReference type="PANTHER" id="PTHR47712:SF1">
    <property type="entry name" value="OS09G0555300 PROTEIN"/>
    <property type="match status" value="1"/>
</dbReference>
<dbReference type="AlphaFoldDB" id="A0A835KNI9"/>
<dbReference type="Gene3D" id="2.130.10.80">
    <property type="entry name" value="Galactose oxidase/kelch, beta-propeller"/>
    <property type="match status" value="1"/>
</dbReference>
<accession>A0A835KNI9</accession>
<dbReference type="InterPro" id="IPR037293">
    <property type="entry name" value="Gal_Oxidase_central_sf"/>
</dbReference>
<sequence length="826" mass="89256">MTALGMASLHVVLCPEYTLEVAIRRTHTCAHGLSAASLGTVDPAPAHPHAGSTAEESRKPIGGSHKSHTRAAAFHCQARIPSARFHPSISNLPSSGLRVCVLRHPPLVGTSAPRPLSPTPTLPSHHHHTAPTIIPHRLLRAPPRRDALYLLPRQAPRRPAPGHPLPPPRPGCHPLLLRAPLLLHLARPPRAGYIHSLPPPMPRALQRSGSNSLASLLRAEPADDFVAAAVADPKLGDRDNVRHRGSRARRRSCLRLPLGAADGCRVCDCDEMDSAAPAAAPRRRPSGNDEEEEDDDDGAVQCFSWKKGAAAAAVPHRASGASGDAVALKEEQEATSLAELPDDVTEMVLGRLPLASLLAARCVCRRWRDLTISPQFLRMRRDEHPAPRRAPWLFLFGVDAGDVGWGAAPTPAVHALDVDARRWRRVGAAGLNGRFLFSVAGVGDDLYVVGGRSGGCGSDATEVRTHKGVLVFSPLTGLWRKAAPMRTARSRPVLGVFEMSATCSILHARAAAEKEKHVRRGKSRLGGGASAVYEDPHRLSLRRLRLKDMLNDDTDSMDLALSHGNSDGHESEEGQQQPRLAIVAVGGRGHWDEPLVSGEIYDPLIDRWVEIAGFPADVGLACSGAVCGRVFYVYCESDTLVAYHLDRGTWAVVQTSRPPPPRLRDYAPTLACCASRLFMLCVSWCGDRHGPAVSRRGEKVVRKVFELDLASLQWAEVSAHPDAPMDPNAAFAAGRDRIYAVEMFRIFGKVLDFVTACRVSDAEQRWSRIGRENAATEADAMSCRMKSMAIGEVMQPCAEAMRLEPSMANTALRCAAPIGSSQLFGA</sequence>
<gene>
    <name evidence="3" type="ORF">HU200_010344</name>
</gene>
<organism evidence="3 4">
    <name type="scientific">Digitaria exilis</name>
    <dbReference type="NCBI Taxonomy" id="1010633"/>
    <lineage>
        <taxon>Eukaryota</taxon>
        <taxon>Viridiplantae</taxon>
        <taxon>Streptophyta</taxon>
        <taxon>Embryophyta</taxon>
        <taxon>Tracheophyta</taxon>
        <taxon>Spermatophyta</taxon>
        <taxon>Magnoliopsida</taxon>
        <taxon>Liliopsida</taxon>
        <taxon>Poales</taxon>
        <taxon>Poaceae</taxon>
        <taxon>PACMAD clade</taxon>
        <taxon>Panicoideae</taxon>
        <taxon>Panicodae</taxon>
        <taxon>Paniceae</taxon>
        <taxon>Anthephorinae</taxon>
        <taxon>Digitaria</taxon>
    </lineage>
</organism>
<dbReference type="SUPFAM" id="SSF50965">
    <property type="entry name" value="Galactose oxidase, central domain"/>
    <property type="match status" value="1"/>
</dbReference>
<feature type="region of interest" description="Disordered" evidence="1">
    <location>
        <begin position="40"/>
        <end position="66"/>
    </location>
</feature>
<dbReference type="Pfam" id="PF01344">
    <property type="entry name" value="Kelch_1"/>
    <property type="match status" value="1"/>
</dbReference>
<dbReference type="SMART" id="SM00256">
    <property type="entry name" value="FBOX"/>
    <property type="match status" value="1"/>
</dbReference>
<feature type="region of interest" description="Disordered" evidence="1">
    <location>
        <begin position="110"/>
        <end position="130"/>
    </location>
</feature>
<dbReference type="SUPFAM" id="SSF81383">
    <property type="entry name" value="F-box domain"/>
    <property type="match status" value="1"/>
</dbReference>
<feature type="region of interest" description="Disordered" evidence="1">
    <location>
        <begin position="275"/>
        <end position="297"/>
    </location>
</feature>
<name>A0A835KNI9_9POAL</name>
<dbReference type="Proteomes" id="UP000636709">
    <property type="component" value="Unassembled WGS sequence"/>
</dbReference>
<evidence type="ECO:0000256" key="1">
    <source>
        <dbReference type="SAM" id="MobiDB-lite"/>
    </source>
</evidence>
<evidence type="ECO:0000259" key="2">
    <source>
        <dbReference type="PROSITE" id="PS50181"/>
    </source>
</evidence>
<dbReference type="Gene3D" id="1.20.1280.50">
    <property type="match status" value="1"/>
</dbReference>
<feature type="region of interest" description="Disordered" evidence="1">
    <location>
        <begin position="557"/>
        <end position="577"/>
    </location>
</feature>
<evidence type="ECO:0000313" key="4">
    <source>
        <dbReference type="Proteomes" id="UP000636709"/>
    </source>
</evidence>
<reference evidence="3" key="1">
    <citation type="submission" date="2020-07" db="EMBL/GenBank/DDBJ databases">
        <title>Genome sequence and genetic diversity analysis of an under-domesticated orphan crop, white fonio (Digitaria exilis).</title>
        <authorList>
            <person name="Bennetzen J.L."/>
            <person name="Chen S."/>
            <person name="Ma X."/>
            <person name="Wang X."/>
            <person name="Yssel A.E.J."/>
            <person name="Chaluvadi S.R."/>
            <person name="Johnson M."/>
            <person name="Gangashetty P."/>
            <person name="Hamidou F."/>
            <person name="Sanogo M.D."/>
            <person name="Zwaenepoel A."/>
            <person name="Wallace J."/>
            <person name="Van De Peer Y."/>
            <person name="Van Deynze A."/>
        </authorList>
    </citation>
    <scope>NUCLEOTIDE SEQUENCE</scope>
    <source>
        <tissue evidence="3">Leaves</tissue>
    </source>
</reference>
<dbReference type="OrthoDB" id="1913441at2759"/>
<keyword evidence="4" id="KW-1185">Reference proteome</keyword>
<dbReference type="Gene3D" id="2.120.10.80">
    <property type="entry name" value="Kelch-type beta propeller"/>
    <property type="match status" value="1"/>
</dbReference>
<dbReference type="EMBL" id="JACEFO010000718">
    <property type="protein sequence ID" value="KAF8759306.1"/>
    <property type="molecule type" value="Genomic_DNA"/>
</dbReference>
<dbReference type="InterPro" id="IPR006652">
    <property type="entry name" value="Kelch_1"/>
</dbReference>
<feature type="domain" description="F-box" evidence="2">
    <location>
        <begin position="334"/>
        <end position="380"/>
    </location>
</feature>
<dbReference type="InterPro" id="IPR036047">
    <property type="entry name" value="F-box-like_dom_sf"/>
</dbReference>
<dbReference type="InterPro" id="IPR011043">
    <property type="entry name" value="Gal_Oxase/kelch_b-propeller"/>
</dbReference>
<feature type="compositionally biased region" description="Acidic residues" evidence="1">
    <location>
        <begin position="288"/>
        <end position="297"/>
    </location>
</feature>
<dbReference type="GO" id="GO:0019005">
    <property type="term" value="C:SCF ubiquitin ligase complex"/>
    <property type="evidence" value="ECO:0007669"/>
    <property type="project" value="TreeGrafter"/>
</dbReference>
<dbReference type="PROSITE" id="PS50181">
    <property type="entry name" value="FBOX"/>
    <property type="match status" value="1"/>
</dbReference>